<name>A0A5C1NFD6_9GAMM</name>
<dbReference type="OrthoDB" id="6182822at2"/>
<evidence type="ECO:0000313" key="2">
    <source>
        <dbReference type="EMBL" id="QEM80389.1"/>
    </source>
</evidence>
<evidence type="ECO:0000313" key="3">
    <source>
        <dbReference type="Proteomes" id="UP000324285"/>
    </source>
</evidence>
<reference evidence="2" key="1">
    <citation type="submission" date="2021-02" db="EMBL/GenBank/DDBJ databases">
        <title>Strain Y2R2, a novel species of the genus Halomonas.</title>
        <authorList>
            <person name="Huang H."/>
        </authorList>
    </citation>
    <scope>NUCLEOTIDE SEQUENCE</scope>
    <source>
        <strain evidence="2">Y2R2</strain>
    </source>
</reference>
<proteinExistence type="predicted"/>
<evidence type="ECO:0000256" key="1">
    <source>
        <dbReference type="SAM" id="SignalP"/>
    </source>
</evidence>
<dbReference type="AlphaFoldDB" id="A0A5C1NFD6"/>
<accession>A0A5C1NFD6</accession>
<keyword evidence="3" id="KW-1185">Reference proteome</keyword>
<gene>
    <name evidence="2" type="ORF">E4T21_01575</name>
</gene>
<keyword evidence="1" id="KW-0732">Signal</keyword>
<dbReference type="PROSITE" id="PS51257">
    <property type="entry name" value="PROKAR_LIPOPROTEIN"/>
    <property type="match status" value="1"/>
</dbReference>
<feature type="chain" id="PRO_5022930658" description="DUF4136 domain-containing protein" evidence="1">
    <location>
        <begin position="23"/>
        <end position="189"/>
    </location>
</feature>
<evidence type="ECO:0008006" key="4">
    <source>
        <dbReference type="Google" id="ProtNLM"/>
    </source>
</evidence>
<dbReference type="KEGG" id="hbh:E4T21_01575"/>
<dbReference type="Proteomes" id="UP000324285">
    <property type="component" value="Chromosome"/>
</dbReference>
<organism evidence="2 3">
    <name type="scientific">Halomonas binhaiensis</name>
    <dbReference type="NCBI Taxonomy" id="2562282"/>
    <lineage>
        <taxon>Bacteria</taxon>
        <taxon>Pseudomonadati</taxon>
        <taxon>Pseudomonadota</taxon>
        <taxon>Gammaproteobacteria</taxon>
        <taxon>Oceanospirillales</taxon>
        <taxon>Halomonadaceae</taxon>
        <taxon>Halomonas</taxon>
    </lineage>
</organism>
<protein>
    <recommendedName>
        <fullName evidence="4">DUF4136 domain-containing protein</fullName>
    </recommendedName>
</protein>
<sequence length="189" mass="20139">MRLPKFFPLASLAAVALGGCQATPTSLPMAEPDPAAECHWSITPGSLDLNDVATALEKRDFLIRDTDTDLGVVYAEHAERAIYHNADAIRPRVGIGIGVGRGVSVGSGVGVGFGGWGWGMDDATRIERVSVALSDSEVRVSRDIRLFDWNGDLREFRSASDANFCVALRQDMTPMNSSGSSVNNAGEAQ</sequence>
<dbReference type="RefSeq" id="WP_149282918.1">
    <property type="nucleotide sequence ID" value="NZ_CP038437.2"/>
</dbReference>
<dbReference type="EMBL" id="CP038437">
    <property type="protein sequence ID" value="QEM80389.1"/>
    <property type="molecule type" value="Genomic_DNA"/>
</dbReference>
<feature type="signal peptide" evidence="1">
    <location>
        <begin position="1"/>
        <end position="22"/>
    </location>
</feature>